<dbReference type="PANTHER" id="PTHR43531:SF14">
    <property type="entry name" value="METHYL-ACCEPTING CHEMOTAXIS PROTEIN I-RELATED"/>
    <property type="match status" value="1"/>
</dbReference>
<dbReference type="InterPro" id="IPR004089">
    <property type="entry name" value="MCPsignal_dom"/>
</dbReference>
<organism evidence="8 9">
    <name type="scientific">Verticiella sediminum</name>
    <dbReference type="NCBI Taxonomy" id="1247510"/>
    <lineage>
        <taxon>Bacteria</taxon>
        <taxon>Pseudomonadati</taxon>
        <taxon>Pseudomonadota</taxon>
        <taxon>Betaproteobacteria</taxon>
        <taxon>Burkholderiales</taxon>
        <taxon>Alcaligenaceae</taxon>
        <taxon>Verticiella</taxon>
    </lineage>
</organism>
<keyword evidence="2" id="KW-0488">Methylation</keyword>
<dbReference type="PANTHER" id="PTHR43531">
    <property type="entry name" value="PROTEIN ICFG"/>
    <property type="match status" value="1"/>
</dbReference>
<dbReference type="GO" id="GO:0005886">
    <property type="term" value="C:plasma membrane"/>
    <property type="evidence" value="ECO:0007669"/>
    <property type="project" value="TreeGrafter"/>
</dbReference>
<evidence type="ECO:0000259" key="7">
    <source>
        <dbReference type="PROSITE" id="PS50885"/>
    </source>
</evidence>
<dbReference type="EMBL" id="VLTJ01000007">
    <property type="protein sequence ID" value="TSH98177.1"/>
    <property type="molecule type" value="Genomic_DNA"/>
</dbReference>
<comment type="similarity">
    <text evidence="3">Belongs to the methyl-accepting chemotaxis (MCP) protein family.</text>
</comment>
<dbReference type="CDD" id="cd06225">
    <property type="entry name" value="HAMP"/>
    <property type="match status" value="1"/>
</dbReference>
<dbReference type="SMART" id="SM00283">
    <property type="entry name" value="MA"/>
    <property type="match status" value="1"/>
</dbReference>
<dbReference type="OrthoDB" id="9806477at2"/>
<dbReference type="GO" id="GO:0007165">
    <property type="term" value="P:signal transduction"/>
    <property type="evidence" value="ECO:0007669"/>
    <property type="project" value="UniProtKB-KW"/>
</dbReference>
<evidence type="ECO:0000256" key="3">
    <source>
        <dbReference type="ARBA" id="ARBA00029447"/>
    </source>
</evidence>
<keyword evidence="5" id="KW-0472">Membrane</keyword>
<dbReference type="InterPro" id="IPR051310">
    <property type="entry name" value="MCP_chemotaxis"/>
</dbReference>
<dbReference type="Pfam" id="PF00015">
    <property type="entry name" value="MCPsignal"/>
    <property type="match status" value="1"/>
</dbReference>
<name>A0A556AZ16_9BURK</name>
<dbReference type="PROSITE" id="PS50885">
    <property type="entry name" value="HAMP"/>
    <property type="match status" value="1"/>
</dbReference>
<evidence type="ECO:0000256" key="2">
    <source>
        <dbReference type="ARBA" id="ARBA00022481"/>
    </source>
</evidence>
<keyword evidence="9" id="KW-1185">Reference proteome</keyword>
<evidence type="ECO:0000256" key="5">
    <source>
        <dbReference type="SAM" id="Phobius"/>
    </source>
</evidence>
<evidence type="ECO:0000256" key="1">
    <source>
        <dbReference type="ARBA" id="ARBA00004370"/>
    </source>
</evidence>
<dbReference type="AlphaFoldDB" id="A0A556AZ16"/>
<protein>
    <submittedName>
        <fullName evidence="8">HAMP domain-containing protein</fullName>
    </submittedName>
</protein>
<proteinExistence type="inferred from homology"/>
<evidence type="ECO:0000256" key="4">
    <source>
        <dbReference type="PROSITE-ProRule" id="PRU00284"/>
    </source>
</evidence>
<accession>A0A556AZ16</accession>
<evidence type="ECO:0000313" key="8">
    <source>
        <dbReference type="EMBL" id="TSH98177.1"/>
    </source>
</evidence>
<dbReference type="CDD" id="cd11386">
    <property type="entry name" value="MCP_signal"/>
    <property type="match status" value="1"/>
</dbReference>
<dbReference type="Proteomes" id="UP000318405">
    <property type="component" value="Unassembled WGS sequence"/>
</dbReference>
<evidence type="ECO:0000313" key="9">
    <source>
        <dbReference type="Proteomes" id="UP000318405"/>
    </source>
</evidence>
<sequence>MNQIAEGLVDAADGLMDEALASMQASSESALYLIGGSAMAALLVGLAFAFGISRGITRPLRESVAVATRIAGGDLTVSVPVRRNDEIGHLMQAMDTMKRFLTTTVASVREGVGQINGGAREIASGNADLSARSGQQAAALEQTAASMEQLSSTVKSNAENARRASRIAHDASGVATQGGESVGRLVGTMDGISSSSREIAEIISVIESIAFQTNILALNAAVEAARAGEQGKGFAVVASEVRALAQRSATAAKDIRDLIGESVRRVAAGTGEVRDAAKTMQDIVVAVEQATTIMQEIAAASEEQASGIEQVNRAIGQMDDSTQQNAALVEEAAAASASLEAQAARLAQAVAVFKLQMNETAALASPPARTASAAAATARARRAPAARAAAPAAQAAAKPTPAQPVRPLLGTAASAQAGFGAPSAGRRAAPAYAKAADDDWTTF</sequence>
<dbReference type="GO" id="GO:0006935">
    <property type="term" value="P:chemotaxis"/>
    <property type="evidence" value="ECO:0007669"/>
    <property type="project" value="TreeGrafter"/>
</dbReference>
<keyword evidence="4" id="KW-0807">Transducer</keyword>
<keyword evidence="5" id="KW-1133">Transmembrane helix</keyword>
<dbReference type="GO" id="GO:0004888">
    <property type="term" value="F:transmembrane signaling receptor activity"/>
    <property type="evidence" value="ECO:0007669"/>
    <property type="project" value="TreeGrafter"/>
</dbReference>
<dbReference type="FunFam" id="1.10.287.950:FF:000001">
    <property type="entry name" value="Methyl-accepting chemotaxis sensory transducer"/>
    <property type="match status" value="1"/>
</dbReference>
<gene>
    <name evidence="8" type="ORF">FOZ76_04090</name>
</gene>
<dbReference type="PROSITE" id="PS50111">
    <property type="entry name" value="CHEMOTAXIS_TRANSDUC_2"/>
    <property type="match status" value="1"/>
</dbReference>
<comment type="subcellular location">
    <subcellularLocation>
        <location evidence="1">Membrane</location>
    </subcellularLocation>
</comment>
<dbReference type="SUPFAM" id="SSF58104">
    <property type="entry name" value="Methyl-accepting chemotaxis protein (MCP) signaling domain"/>
    <property type="match status" value="1"/>
</dbReference>
<evidence type="ECO:0000259" key="6">
    <source>
        <dbReference type="PROSITE" id="PS50111"/>
    </source>
</evidence>
<comment type="caution">
    <text evidence="8">The sequence shown here is derived from an EMBL/GenBank/DDBJ whole genome shotgun (WGS) entry which is preliminary data.</text>
</comment>
<dbReference type="Pfam" id="PF00672">
    <property type="entry name" value="HAMP"/>
    <property type="match status" value="1"/>
</dbReference>
<feature type="domain" description="HAMP" evidence="7">
    <location>
        <begin position="54"/>
        <end position="106"/>
    </location>
</feature>
<dbReference type="SMART" id="SM00304">
    <property type="entry name" value="HAMP"/>
    <property type="match status" value="1"/>
</dbReference>
<feature type="domain" description="Methyl-accepting transducer" evidence="6">
    <location>
        <begin position="111"/>
        <end position="340"/>
    </location>
</feature>
<feature type="transmembrane region" description="Helical" evidence="5">
    <location>
        <begin position="30"/>
        <end position="52"/>
    </location>
</feature>
<reference evidence="8 9" key="1">
    <citation type="submission" date="2019-07" db="EMBL/GenBank/DDBJ databases">
        <title>Qingshengfaniella alkalisoli gen. nov., sp. nov., isolated from saline soil.</title>
        <authorList>
            <person name="Xu L."/>
            <person name="Huang X.-X."/>
            <person name="Sun J.-Q."/>
        </authorList>
    </citation>
    <scope>NUCLEOTIDE SEQUENCE [LARGE SCALE GENOMIC DNA]</scope>
    <source>
        <strain evidence="8 9">DSM 27279</strain>
    </source>
</reference>
<dbReference type="Gene3D" id="1.10.287.950">
    <property type="entry name" value="Methyl-accepting chemotaxis protein"/>
    <property type="match status" value="1"/>
</dbReference>
<keyword evidence="5" id="KW-0812">Transmembrane</keyword>
<dbReference type="InterPro" id="IPR003660">
    <property type="entry name" value="HAMP_dom"/>
</dbReference>